<dbReference type="EMBL" id="JACHVA010000084">
    <property type="protein sequence ID" value="MBC2602295.1"/>
    <property type="molecule type" value="Genomic_DNA"/>
</dbReference>
<evidence type="ECO:0000313" key="2">
    <source>
        <dbReference type="Proteomes" id="UP000525652"/>
    </source>
</evidence>
<dbReference type="SUPFAM" id="SSF82784">
    <property type="entry name" value="OsmC-like"/>
    <property type="match status" value="1"/>
</dbReference>
<protein>
    <submittedName>
        <fullName evidence="1">OsmC family protein</fullName>
    </submittedName>
</protein>
<dbReference type="AlphaFoldDB" id="A0A7X1B0M4"/>
<dbReference type="Gene3D" id="3.30.300.20">
    <property type="match status" value="1"/>
</dbReference>
<dbReference type="PANTHER" id="PTHR39624:SF2">
    <property type="entry name" value="OSMC-LIKE PROTEIN"/>
    <property type="match status" value="1"/>
</dbReference>
<name>A0A7X1B0M4_9BACT</name>
<reference evidence="1 2" key="1">
    <citation type="submission" date="2020-07" db="EMBL/GenBank/DDBJ databases">
        <authorList>
            <person name="Feng X."/>
        </authorList>
    </citation>
    <scope>NUCLEOTIDE SEQUENCE [LARGE SCALE GENOMIC DNA]</scope>
    <source>
        <strain evidence="1 2">JCM14086</strain>
    </source>
</reference>
<proteinExistence type="predicted"/>
<dbReference type="PANTHER" id="PTHR39624">
    <property type="entry name" value="PROTEIN INVOLVED IN RIMO-MEDIATED BETA-METHYLTHIOLATION OF RIBOSOMAL PROTEIN S12 YCAO"/>
    <property type="match status" value="1"/>
</dbReference>
<keyword evidence="2" id="KW-1185">Reference proteome</keyword>
<dbReference type="InterPro" id="IPR015946">
    <property type="entry name" value="KH_dom-like_a/b"/>
</dbReference>
<gene>
    <name evidence="1" type="ORF">H5P30_10950</name>
</gene>
<comment type="caution">
    <text evidence="1">The sequence shown here is derived from an EMBL/GenBank/DDBJ whole genome shotgun (WGS) entry which is preliminary data.</text>
</comment>
<sequence>MITAGSECRPYKTKFTNKTLVSFSDNTTEKGGSGDGFRPHELLEAAFACCMNMSVRMYAEENSMNLDSVTTTVTIDRSEPGEACFEYSIQLSGDLSKEETDSILEAVKNCPVRKTLSSKLSFRIRE</sequence>
<dbReference type="InterPro" id="IPR003718">
    <property type="entry name" value="OsmC/Ohr_fam"/>
</dbReference>
<dbReference type="Pfam" id="PF02566">
    <property type="entry name" value="OsmC"/>
    <property type="match status" value="1"/>
</dbReference>
<dbReference type="InterPro" id="IPR036102">
    <property type="entry name" value="OsmC/Ohrsf"/>
</dbReference>
<organism evidence="1 2">
    <name type="scientific">Puniceicoccus vermicola</name>
    <dbReference type="NCBI Taxonomy" id="388746"/>
    <lineage>
        <taxon>Bacteria</taxon>
        <taxon>Pseudomonadati</taxon>
        <taxon>Verrucomicrobiota</taxon>
        <taxon>Opitutia</taxon>
        <taxon>Puniceicoccales</taxon>
        <taxon>Puniceicoccaceae</taxon>
        <taxon>Puniceicoccus</taxon>
    </lineage>
</organism>
<accession>A0A7X1B0M4</accession>
<dbReference type="Proteomes" id="UP000525652">
    <property type="component" value="Unassembled WGS sequence"/>
</dbReference>
<evidence type="ECO:0000313" key="1">
    <source>
        <dbReference type="EMBL" id="MBC2602295.1"/>
    </source>
</evidence>
<dbReference type="RefSeq" id="WP_185692990.1">
    <property type="nucleotide sequence ID" value="NZ_JACHVA010000084.1"/>
</dbReference>